<feature type="modified residue" description="4-aspartylphosphate" evidence="5">
    <location>
        <position position="56"/>
    </location>
</feature>
<dbReference type="SMART" id="SM00448">
    <property type="entry name" value="REC"/>
    <property type="match status" value="1"/>
</dbReference>
<keyword evidence="5" id="KW-0597">Phosphoprotein</keyword>
<evidence type="ECO:0000256" key="5">
    <source>
        <dbReference type="PROSITE-ProRule" id="PRU00169"/>
    </source>
</evidence>
<evidence type="ECO:0000256" key="2">
    <source>
        <dbReference type="ARBA" id="ARBA00022840"/>
    </source>
</evidence>
<dbReference type="Gene3D" id="1.10.10.60">
    <property type="entry name" value="Homeodomain-like"/>
    <property type="match status" value="1"/>
</dbReference>
<keyword evidence="8" id="KW-0614">Plasmid</keyword>
<dbReference type="EMBL" id="AP013067">
    <property type="protein sequence ID" value="BAN36919.1"/>
    <property type="molecule type" value="Genomic_DNA"/>
</dbReference>
<gene>
    <name evidence="8" type="primary">arxR</name>
    <name evidence="8" type="ORF">SCD_n03120</name>
</gene>
<dbReference type="PROSITE" id="PS50110">
    <property type="entry name" value="RESPONSE_REGULATORY"/>
    <property type="match status" value="1"/>
</dbReference>
<dbReference type="InterPro" id="IPR001789">
    <property type="entry name" value="Sig_transdc_resp-reg_receiver"/>
</dbReference>
<dbReference type="Proteomes" id="UP000015559">
    <property type="component" value="Plasmid pSCD"/>
</dbReference>
<keyword evidence="9" id="KW-1185">Reference proteome</keyword>
<dbReference type="AlphaFoldDB" id="S6APP9"/>
<keyword evidence="1" id="KW-0547">Nucleotide-binding</keyword>
<evidence type="ECO:0000259" key="6">
    <source>
        <dbReference type="PROSITE" id="PS50045"/>
    </source>
</evidence>
<dbReference type="Pfam" id="PF25601">
    <property type="entry name" value="AAA_lid_14"/>
    <property type="match status" value="1"/>
</dbReference>
<evidence type="ECO:0000256" key="4">
    <source>
        <dbReference type="ARBA" id="ARBA00023163"/>
    </source>
</evidence>
<dbReference type="InterPro" id="IPR058031">
    <property type="entry name" value="AAA_lid_NorR"/>
</dbReference>
<reference evidence="8 9" key="1">
    <citation type="journal article" date="2012" name="Appl. Environ. Microbiol.">
        <title>Draft genome sequence of a psychrotolerant sulfur-oxidizing bacterium, Sulfuricella denitrificans skB26, and proteomic insights into cold adaptation.</title>
        <authorList>
            <person name="Watanabe T."/>
            <person name="Kojima H."/>
            <person name="Fukui M."/>
        </authorList>
    </citation>
    <scope>NUCLEOTIDE SEQUENCE [LARGE SCALE GENOMIC DNA]</scope>
    <source>
        <strain evidence="9">skB26</strain>
        <plasmid evidence="8 9">pSCD</plasmid>
    </source>
</reference>
<dbReference type="PROSITE" id="PS00675">
    <property type="entry name" value="SIGMA54_INTERACT_1"/>
    <property type="match status" value="1"/>
</dbReference>
<evidence type="ECO:0000256" key="1">
    <source>
        <dbReference type="ARBA" id="ARBA00022741"/>
    </source>
</evidence>
<dbReference type="HOGENOM" id="CLU_000445_0_6_4"/>
<dbReference type="FunFam" id="3.40.50.300:FF:000006">
    <property type="entry name" value="DNA-binding transcriptional regulator NtrC"/>
    <property type="match status" value="1"/>
</dbReference>
<name>S6APP9_SULDS</name>
<feature type="domain" description="Response regulatory" evidence="7">
    <location>
        <begin position="7"/>
        <end position="122"/>
    </location>
</feature>
<dbReference type="Gene3D" id="3.40.50.2300">
    <property type="match status" value="1"/>
</dbReference>
<dbReference type="CDD" id="cd00009">
    <property type="entry name" value="AAA"/>
    <property type="match status" value="1"/>
</dbReference>
<dbReference type="SUPFAM" id="SSF52172">
    <property type="entry name" value="CheY-like"/>
    <property type="match status" value="1"/>
</dbReference>
<dbReference type="OrthoDB" id="9761705at2"/>
<dbReference type="Gene3D" id="1.10.8.60">
    <property type="match status" value="1"/>
</dbReference>
<dbReference type="RefSeq" id="WP_009207748.1">
    <property type="nucleotide sequence ID" value="NC_022358.1"/>
</dbReference>
<dbReference type="KEGG" id="sdr:SCD_n03120"/>
<sequence length="446" mass="50075">MSTPPARICLIEDDEIMGESLMERFEMEGYACDWFRTGQEARLTLANKHYQVAISDIRLPDISGQVLFEELLADGMALPPFIFITGFGAIDDAVRLLKLGAEDYLTKPFQVNTLLDKVRNLCQRDQTLPGEAFVLGISSAMREIEAMLARVAASSGTVLITGESGVGKEKVARALHDLRDPQGKRPFIAVNCGALTESLLEAELFGHEKGAFTGANREKKGYFEQAHSGTLFLDEIGDMPLAMQVKLLRAIQERAIVRVGGEKPIPVEIRLICATHQDLIKMVKLGEFREDLYYRIHVIHIPVPPLRERLEDILWLADRFLDEFAAESGVQHSFHPAATQALVTFSWPGNVRELRNCIERACILSANPVLTTKDLFDQTLSSNEQEEATVGSLTHHLRTTERHYIEQALTAHQWRIKETATAIGITRKNLWEKMRKLDISAPEENM</sequence>
<dbReference type="GO" id="GO:0000160">
    <property type="term" value="P:phosphorelay signal transduction system"/>
    <property type="evidence" value="ECO:0007669"/>
    <property type="project" value="InterPro"/>
</dbReference>
<dbReference type="InterPro" id="IPR025662">
    <property type="entry name" value="Sigma_54_int_dom_ATP-bd_1"/>
</dbReference>
<evidence type="ECO:0000256" key="3">
    <source>
        <dbReference type="ARBA" id="ARBA00023015"/>
    </source>
</evidence>
<proteinExistence type="predicted"/>
<feature type="domain" description="Sigma-54 factor interaction" evidence="6">
    <location>
        <begin position="134"/>
        <end position="363"/>
    </location>
</feature>
<dbReference type="InterPro" id="IPR009057">
    <property type="entry name" value="Homeodomain-like_sf"/>
</dbReference>
<geneLocation type="plasmid" evidence="8 9">
    <name>pSCD</name>
</geneLocation>
<keyword evidence="2" id="KW-0067">ATP-binding</keyword>
<dbReference type="GO" id="GO:0005524">
    <property type="term" value="F:ATP binding"/>
    <property type="evidence" value="ECO:0007669"/>
    <property type="project" value="UniProtKB-KW"/>
</dbReference>
<evidence type="ECO:0000313" key="9">
    <source>
        <dbReference type="Proteomes" id="UP000015559"/>
    </source>
</evidence>
<dbReference type="SMART" id="SM00382">
    <property type="entry name" value="AAA"/>
    <property type="match status" value="1"/>
</dbReference>
<dbReference type="SUPFAM" id="SSF52540">
    <property type="entry name" value="P-loop containing nucleoside triphosphate hydrolases"/>
    <property type="match status" value="1"/>
</dbReference>
<dbReference type="PANTHER" id="PTHR32071">
    <property type="entry name" value="TRANSCRIPTIONAL REGULATORY PROTEIN"/>
    <property type="match status" value="1"/>
</dbReference>
<dbReference type="Gene3D" id="3.40.50.300">
    <property type="entry name" value="P-loop containing nucleotide triphosphate hydrolases"/>
    <property type="match status" value="1"/>
</dbReference>
<dbReference type="GO" id="GO:0043565">
    <property type="term" value="F:sequence-specific DNA binding"/>
    <property type="evidence" value="ECO:0007669"/>
    <property type="project" value="InterPro"/>
</dbReference>
<dbReference type="PROSITE" id="PS50045">
    <property type="entry name" value="SIGMA54_INTERACT_4"/>
    <property type="match status" value="1"/>
</dbReference>
<dbReference type="InterPro" id="IPR002078">
    <property type="entry name" value="Sigma_54_int"/>
</dbReference>
<dbReference type="Pfam" id="PF02954">
    <property type="entry name" value="HTH_8"/>
    <property type="match status" value="1"/>
</dbReference>
<dbReference type="Pfam" id="PF00072">
    <property type="entry name" value="Response_reg"/>
    <property type="match status" value="1"/>
</dbReference>
<evidence type="ECO:0000259" key="7">
    <source>
        <dbReference type="PROSITE" id="PS50110"/>
    </source>
</evidence>
<accession>S6APP9</accession>
<dbReference type="Pfam" id="PF00158">
    <property type="entry name" value="Sigma54_activat"/>
    <property type="match status" value="1"/>
</dbReference>
<organism evidence="8 9">
    <name type="scientific">Sulfuricella denitrificans (strain DSM 22764 / NBRC 105220 / skB26)</name>
    <dbReference type="NCBI Taxonomy" id="1163617"/>
    <lineage>
        <taxon>Bacteria</taxon>
        <taxon>Pseudomonadati</taxon>
        <taxon>Pseudomonadota</taxon>
        <taxon>Betaproteobacteria</taxon>
        <taxon>Nitrosomonadales</taxon>
        <taxon>Sulfuricellaceae</taxon>
        <taxon>Sulfuricella</taxon>
    </lineage>
</organism>
<dbReference type="InterPro" id="IPR002197">
    <property type="entry name" value="HTH_Fis"/>
</dbReference>
<dbReference type="InterPro" id="IPR027417">
    <property type="entry name" value="P-loop_NTPase"/>
</dbReference>
<keyword evidence="3" id="KW-0805">Transcription regulation</keyword>
<protein>
    <submittedName>
        <fullName evidence="8">Two component, sigma54 specific, transcriptional regulator, Fis family</fullName>
    </submittedName>
</protein>
<dbReference type="PROSITE" id="PS00688">
    <property type="entry name" value="SIGMA54_INTERACT_3"/>
    <property type="match status" value="1"/>
</dbReference>
<dbReference type="SUPFAM" id="SSF46689">
    <property type="entry name" value="Homeodomain-like"/>
    <property type="match status" value="1"/>
</dbReference>
<dbReference type="InterPro" id="IPR011006">
    <property type="entry name" value="CheY-like_superfamily"/>
</dbReference>
<dbReference type="GO" id="GO:0006355">
    <property type="term" value="P:regulation of DNA-templated transcription"/>
    <property type="evidence" value="ECO:0007669"/>
    <property type="project" value="InterPro"/>
</dbReference>
<evidence type="ECO:0000313" key="8">
    <source>
        <dbReference type="EMBL" id="BAN36919.1"/>
    </source>
</evidence>
<dbReference type="InterPro" id="IPR025944">
    <property type="entry name" value="Sigma_54_int_dom_CS"/>
</dbReference>
<keyword evidence="4" id="KW-0804">Transcription</keyword>
<dbReference type="InterPro" id="IPR003593">
    <property type="entry name" value="AAA+_ATPase"/>
</dbReference>